<gene>
    <name evidence="1" type="ORF">HNQ66_000069</name>
</gene>
<organism evidence="1 2">
    <name type="scientific">Shinella fusca</name>
    <dbReference type="NCBI Taxonomy" id="544480"/>
    <lineage>
        <taxon>Bacteria</taxon>
        <taxon>Pseudomonadati</taxon>
        <taxon>Pseudomonadota</taxon>
        <taxon>Alphaproteobacteria</taxon>
        <taxon>Hyphomicrobiales</taxon>
        <taxon>Rhizobiaceae</taxon>
        <taxon>Shinella</taxon>
    </lineage>
</organism>
<accession>A0A7W7YQV7</accession>
<dbReference type="EMBL" id="JACHIK010000001">
    <property type="protein sequence ID" value="MBB5040691.1"/>
    <property type="molecule type" value="Genomic_DNA"/>
</dbReference>
<dbReference type="RefSeq" id="WP_210308626.1">
    <property type="nucleotide sequence ID" value="NZ_JACHIK010000001.1"/>
</dbReference>
<comment type="caution">
    <text evidence="1">The sequence shown here is derived from an EMBL/GenBank/DDBJ whole genome shotgun (WGS) entry which is preliminary data.</text>
</comment>
<proteinExistence type="predicted"/>
<sequence>MVTENTTPNRGYQEPAVGNTLKVDIDRLVSALRAIDVDVASALAAIAAKAGLASPAFTGTPTAPTAAPGTDSGQLATTAFVRAAVAALVDSAPGALDTLNELAAAIGDDPNFAATMAALIGTKADAAATTAALAGKADAAATAAALDSRVRADAAQLLAASQQAQARSNISAALKGHIFGLTLSNNASDAANDIDIAVGEAASTETNPVLMVLASALTKRTDAAWAVGNNQGGWLDGASMPNGTGHVFLIGRSDTGVVDVGISASLTPTLPTNYTWKRRIGSILRESGAIAGFVQDGDDFFYKIPSTEVSATNPGTSAVTRTLRIPLGLQLFALCNVVVRNSISAGQWMAYISDLATDDLTVALTGALSNAGTGNIDNRQGQQVRVRTNTSGQIRSRLAASDANTTLYMATVGWTDKRGRS</sequence>
<dbReference type="Proteomes" id="UP000535406">
    <property type="component" value="Unassembled WGS sequence"/>
</dbReference>
<reference evidence="1 2" key="1">
    <citation type="submission" date="2020-08" db="EMBL/GenBank/DDBJ databases">
        <title>Genomic Encyclopedia of Type Strains, Phase IV (KMG-IV): sequencing the most valuable type-strain genomes for metagenomic binning, comparative biology and taxonomic classification.</title>
        <authorList>
            <person name="Goeker M."/>
        </authorList>
    </citation>
    <scope>NUCLEOTIDE SEQUENCE [LARGE SCALE GENOMIC DNA]</scope>
    <source>
        <strain evidence="1 2">DSM 21319</strain>
    </source>
</reference>
<dbReference type="AlphaFoldDB" id="A0A7W7YQV7"/>
<keyword evidence="2" id="KW-1185">Reference proteome</keyword>
<evidence type="ECO:0000313" key="2">
    <source>
        <dbReference type="Proteomes" id="UP000535406"/>
    </source>
</evidence>
<evidence type="ECO:0000313" key="1">
    <source>
        <dbReference type="EMBL" id="MBB5040691.1"/>
    </source>
</evidence>
<protein>
    <recommendedName>
        <fullName evidence="3">Phage tail protein</fullName>
    </recommendedName>
</protein>
<evidence type="ECO:0008006" key="3">
    <source>
        <dbReference type="Google" id="ProtNLM"/>
    </source>
</evidence>
<name>A0A7W7YQV7_9HYPH</name>